<dbReference type="EMBL" id="CP046620">
    <property type="protein sequence ID" value="QHQ35426.1"/>
    <property type="molecule type" value="Genomic_DNA"/>
</dbReference>
<protein>
    <submittedName>
        <fullName evidence="3">(2Fe-2S)-binding protein</fullName>
    </submittedName>
</protein>
<dbReference type="SUPFAM" id="SSF54292">
    <property type="entry name" value="2Fe-2S ferredoxin-like"/>
    <property type="match status" value="1"/>
</dbReference>
<dbReference type="InterPro" id="IPR036010">
    <property type="entry name" value="2Fe-2S_ferredoxin-like_sf"/>
</dbReference>
<evidence type="ECO:0000256" key="1">
    <source>
        <dbReference type="ARBA" id="ARBA00023002"/>
    </source>
</evidence>
<proteinExistence type="predicted"/>
<dbReference type="InterPro" id="IPR042204">
    <property type="entry name" value="2Fe-2S-bd_N"/>
</dbReference>
<keyword evidence="2" id="KW-1133">Transmembrane helix</keyword>
<name>A0A6P1T1T1_9RHOB</name>
<keyword evidence="2" id="KW-0472">Membrane</keyword>
<dbReference type="Proteomes" id="UP000464495">
    <property type="component" value="Chromosome"/>
</dbReference>
<keyword evidence="4" id="KW-1185">Reference proteome</keyword>
<accession>A0A6P1T1T1</accession>
<feature type="transmembrane region" description="Helical" evidence="2">
    <location>
        <begin position="16"/>
        <end position="37"/>
    </location>
</feature>
<dbReference type="Gene3D" id="3.10.20.440">
    <property type="entry name" value="2Fe-2S iron-sulphur cluster binding domain, sarcosine oxidase, alpha subunit, N-terminal domain"/>
    <property type="match status" value="1"/>
</dbReference>
<evidence type="ECO:0000313" key="4">
    <source>
        <dbReference type="Proteomes" id="UP000464495"/>
    </source>
</evidence>
<dbReference type="GO" id="GO:0016491">
    <property type="term" value="F:oxidoreductase activity"/>
    <property type="evidence" value="ECO:0007669"/>
    <property type="project" value="UniProtKB-KW"/>
</dbReference>
<dbReference type="AlphaFoldDB" id="A0A6P1T1T1"/>
<sequence>MFKAIDPGHARPTVRILLDGIVVDLPAGVSLAAGLLFRGKFPNRASPVHEIDGQKSRAPYCMMGVCFECLVTVDGKPNQQSCLLPVRGGMIVERQGGAADLLRASEREGGPK</sequence>
<dbReference type="RefSeq" id="WP_161861987.1">
    <property type="nucleotide sequence ID" value="NZ_CP046620.1"/>
</dbReference>
<dbReference type="KEGG" id="amaq:GO499_09590"/>
<dbReference type="GO" id="GO:0051536">
    <property type="term" value="F:iron-sulfur cluster binding"/>
    <property type="evidence" value="ECO:0007669"/>
    <property type="project" value="InterPro"/>
</dbReference>
<evidence type="ECO:0000256" key="2">
    <source>
        <dbReference type="SAM" id="Phobius"/>
    </source>
</evidence>
<dbReference type="Pfam" id="PF13510">
    <property type="entry name" value="Fer2_4"/>
    <property type="match status" value="1"/>
</dbReference>
<organism evidence="3 4">
    <name type="scientific">Algicella marina</name>
    <dbReference type="NCBI Taxonomy" id="2683284"/>
    <lineage>
        <taxon>Bacteria</taxon>
        <taxon>Pseudomonadati</taxon>
        <taxon>Pseudomonadota</taxon>
        <taxon>Alphaproteobacteria</taxon>
        <taxon>Rhodobacterales</taxon>
        <taxon>Paracoccaceae</taxon>
        <taxon>Algicella</taxon>
    </lineage>
</organism>
<keyword evidence="1" id="KW-0560">Oxidoreductase</keyword>
<keyword evidence="2" id="KW-0812">Transmembrane</keyword>
<evidence type="ECO:0000313" key="3">
    <source>
        <dbReference type="EMBL" id="QHQ35426.1"/>
    </source>
</evidence>
<gene>
    <name evidence="3" type="ORF">GO499_09590</name>
</gene>
<reference evidence="3 4" key="1">
    <citation type="submission" date="2019-12" db="EMBL/GenBank/DDBJ databases">
        <title>Complete genome sequence of Algicella marina strain 9Alg 56(T) isolated from the red alga Tichocarpus crinitus.</title>
        <authorList>
            <person name="Kim S.-G."/>
            <person name="Nedashkovskaya O.I."/>
        </authorList>
    </citation>
    <scope>NUCLEOTIDE SEQUENCE [LARGE SCALE GENOMIC DNA]</scope>
    <source>
        <strain evidence="3 4">9Alg 56</strain>
    </source>
</reference>